<proteinExistence type="predicted"/>
<dbReference type="InterPro" id="IPR029068">
    <property type="entry name" value="Glyas_Bleomycin-R_OHBP_Dase"/>
</dbReference>
<gene>
    <name evidence="2" type="ORF">ACIB24_06345</name>
</gene>
<organism evidence="2 3">
    <name type="scientific">Spongisporangium articulatum</name>
    <dbReference type="NCBI Taxonomy" id="3362603"/>
    <lineage>
        <taxon>Bacteria</taxon>
        <taxon>Bacillati</taxon>
        <taxon>Actinomycetota</taxon>
        <taxon>Actinomycetes</taxon>
        <taxon>Kineosporiales</taxon>
        <taxon>Kineosporiaceae</taxon>
        <taxon>Spongisporangium</taxon>
    </lineage>
</organism>
<dbReference type="RefSeq" id="WP_398276901.1">
    <property type="nucleotide sequence ID" value="NZ_JBITLV010000002.1"/>
</dbReference>
<dbReference type="InterPro" id="IPR037523">
    <property type="entry name" value="VOC_core"/>
</dbReference>
<dbReference type="PANTHER" id="PTHR35908">
    <property type="entry name" value="HYPOTHETICAL FUSION PROTEIN"/>
    <property type="match status" value="1"/>
</dbReference>
<dbReference type="Gene3D" id="3.10.180.10">
    <property type="entry name" value="2,3-Dihydroxybiphenyl 1,2-Dioxygenase, domain 1"/>
    <property type="match status" value="2"/>
</dbReference>
<comment type="caution">
    <text evidence="2">The sequence shown here is derived from an EMBL/GenBank/DDBJ whole genome shotgun (WGS) entry which is preliminary data.</text>
</comment>
<sequence>MTGVRVELTAFDVPDLDVATEFWCDLTGWRVVRQVPDWVTIEAGDGQQIALQLAPDHVPPVWPGQDWPQQVHLDLYVADEFHAAEQAVALGAERLRDADGFVVLADPAGHPFCLARDAGQPAGVTTLANTVFDCPDAGALAAFYAGLLDLQVIVDEPDWVKIEGDGHRLAFQRVDDYAPPRWPDPAFPQQGHLDLLVDDRDAVGAVEQRAFDLGATRLPGAGDGFYVYADPAGHPFCLTFPF</sequence>
<name>A0ABW8AJY9_9ACTN</name>
<dbReference type="PANTHER" id="PTHR35908:SF1">
    <property type="entry name" value="CONSERVED PROTEIN"/>
    <property type="match status" value="1"/>
</dbReference>
<reference evidence="2 3" key="1">
    <citation type="submission" date="2024-10" db="EMBL/GenBank/DDBJ databases">
        <title>The Natural Products Discovery Center: Release of the First 8490 Sequenced Strains for Exploring Actinobacteria Biosynthetic Diversity.</title>
        <authorList>
            <person name="Kalkreuter E."/>
            <person name="Kautsar S.A."/>
            <person name="Yang D."/>
            <person name="Bader C.D."/>
            <person name="Teijaro C.N."/>
            <person name="Fluegel L."/>
            <person name="Davis C.M."/>
            <person name="Simpson J.R."/>
            <person name="Lauterbach L."/>
            <person name="Steele A.D."/>
            <person name="Gui C."/>
            <person name="Meng S."/>
            <person name="Li G."/>
            <person name="Viehrig K."/>
            <person name="Ye F."/>
            <person name="Su P."/>
            <person name="Kiefer A.F."/>
            <person name="Nichols A."/>
            <person name="Cepeda A.J."/>
            <person name="Yan W."/>
            <person name="Fan B."/>
            <person name="Jiang Y."/>
            <person name="Adhikari A."/>
            <person name="Zheng C.-J."/>
            <person name="Schuster L."/>
            <person name="Cowan T.M."/>
            <person name="Smanski M.J."/>
            <person name="Chevrette M.G."/>
            <person name="De Carvalho L.P.S."/>
            <person name="Shen B."/>
        </authorList>
    </citation>
    <scope>NUCLEOTIDE SEQUENCE [LARGE SCALE GENOMIC DNA]</scope>
    <source>
        <strain evidence="2 3">NPDC049639</strain>
    </source>
</reference>
<protein>
    <submittedName>
        <fullName evidence="2">VOC family protein</fullName>
    </submittedName>
</protein>
<keyword evidence="3" id="KW-1185">Reference proteome</keyword>
<dbReference type="Proteomes" id="UP001612915">
    <property type="component" value="Unassembled WGS sequence"/>
</dbReference>
<dbReference type="Pfam" id="PF18029">
    <property type="entry name" value="Glyoxalase_6"/>
    <property type="match status" value="2"/>
</dbReference>
<dbReference type="SUPFAM" id="SSF54593">
    <property type="entry name" value="Glyoxalase/Bleomycin resistance protein/Dihydroxybiphenyl dioxygenase"/>
    <property type="match status" value="2"/>
</dbReference>
<dbReference type="PROSITE" id="PS51819">
    <property type="entry name" value="VOC"/>
    <property type="match status" value="1"/>
</dbReference>
<dbReference type="InterPro" id="IPR041581">
    <property type="entry name" value="Glyoxalase_6"/>
</dbReference>
<dbReference type="EMBL" id="JBITLV010000002">
    <property type="protein sequence ID" value="MFI7586680.1"/>
    <property type="molecule type" value="Genomic_DNA"/>
</dbReference>
<accession>A0ABW8AJY9</accession>
<feature type="domain" description="VOC" evidence="1">
    <location>
        <begin position="5"/>
        <end position="146"/>
    </location>
</feature>
<dbReference type="CDD" id="cd06587">
    <property type="entry name" value="VOC"/>
    <property type="match status" value="2"/>
</dbReference>
<evidence type="ECO:0000313" key="3">
    <source>
        <dbReference type="Proteomes" id="UP001612915"/>
    </source>
</evidence>
<evidence type="ECO:0000313" key="2">
    <source>
        <dbReference type="EMBL" id="MFI7586680.1"/>
    </source>
</evidence>
<evidence type="ECO:0000259" key="1">
    <source>
        <dbReference type="PROSITE" id="PS51819"/>
    </source>
</evidence>